<dbReference type="Gene3D" id="3.80.10.10">
    <property type="entry name" value="Ribonuclease Inhibitor"/>
    <property type="match status" value="2"/>
</dbReference>
<evidence type="ECO:0000259" key="23">
    <source>
        <dbReference type="PROSITE" id="PS50011"/>
    </source>
</evidence>
<comment type="catalytic activity">
    <reaction evidence="18">
        <text>L-seryl-[protein] + ATP = O-phospho-L-seryl-[protein] + ADP + H(+)</text>
        <dbReference type="Rhea" id="RHEA:17989"/>
        <dbReference type="Rhea" id="RHEA-COMP:9863"/>
        <dbReference type="Rhea" id="RHEA-COMP:11604"/>
        <dbReference type="ChEBI" id="CHEBI:15378"/>
        <dbReference type="ChEBI" id="CHEBI:29999"/>
        <dbReference type="ChEBI" id="CHEBI:30616"/>
        <dbReference type="ChEBI" id="CHEBI:83421"/>
        <dbReference type="ChEBI" id="CHEBI:456216"/>
        <dbReference type="EC" id="2.7.11.1"/>
    </reaction>
</comment>
<name>A0ABD3BHQ1_9LAMI</name>
<dbReference type="InterPro" id="IPR032675">
    <property type="entry name" value="LRR_dom_sf"/>
</dbReference>
<keyword evidence="10 19" id="KW-0547">Nucleotide-binding</keyword>
<dbReference type="Gene3D" id="3.30.200.20">
    <property type="entry name" value="Phosphorylase Kinase, domain 1"/>
    <property type="match status" value="1"/>
</dbReference>
<evidence type="ECO:0000256" key="6">
    <source>
        <dbReference type="ARBA" id="ARBA00022679"/>
    </source>
</evidence>
<dbReference type="GO" id="GO:0005524">
    <property type="term" value="F:ATP binding"/>
    <property type="evidence" value="ECO:0007669"/>
    <property type="project" value="UniProtKB-UniRule"/>
</dbReference>
<sequence length="924" mass="101351">MPWERDKSLSLFLLTLTIIFSAAIRHVTADDAAVMALLAKSITPPLPGWTGSNFCKWPGVNCDTSSKVTSINLSTKFLTGIIPHEINQLSGLRSLSLQRNHFSGPAPALTNMESLEEVYLDENSFDSIPPNFLSGLTRLQSFSISNVSSLPPWTIPDTLQDSPSLTSFIASKSNVVGEIPDIFGSLPNFNTLRLSSNNMTGQLPPSLADSGIQTLVLNNQASGFTGPLYILESMTQLQSAWLHGNHYSGPIPDLSACVELTELMLRDNFLTGVVPVSLTKLPKLSTVSLQNNKFQGPMPSFPTGVTVTLGTTNKFCLPAPGPCDPQVTALLEVAGAMDYPSALADSWEGNDACQRWNFITCEKGTVTIVNFGKQNWTGMISPAYASLTGLKSLFLNDNHLFGTIPPSLTGLTQLQMLDLSNNNISGKIPNFASSVTIRTTGNAYIGRDVPITVPPGFSPMSGSSNGSKNSSVPIWVIVVPIVVLIVVLSIVGFCFYRRYVNKRDKYAWNGEKSGRKSEKNIIVNNIDQERDVSKSPNSISTSHQTETPVRPSNYHIREGGNITIPIDVLREATDNFTENNILGKGGFGIVYKGNLHDGTLIAVKRMESSMISDKGLNEFKAEIEVLTKVRHRHLVALHGFCDNVSERLLVYEHMPQGCLGKHLFHWKDMRVPPLNWNQRITIALDVARGVEYLHSLAQTSFIHRDLKPSNILLGDDMRAKVSDFGLVRSAPDGNYSVETRLAGTFGYLAPEYAATGRVTTKVDVYAFGVVLMEIITGRKALDDSLPDEQSHLVAWFRRLITDKDAVRAALDPVLAPLINEDNFLSILKVAELAGHCTARESYQRPDMSHAVNVLSPLVEHWKPSADDDDEEDNLGLDMQMSLPQVLQKWKANEDSTMSTTMPSSFFNTNTINNYGTSSNNSSKR</sequence>
<dbReference type="FunFam" id="3.80.10.10:FF:000190">
    <property type="entry name" value="Receptor-like kinase TMK4"/>
    <property type="match status" value="1"/>
</dbReference>
<feature type="domain" description="Protein kinase" evidence="23">
    <location>
        <begin position="576"/>
        <end position="858"/>
    </location>
</feature>
<gene>
    <name evidence="24" type="ORF">CASFOL_039705</name>
</gene>
<keyword evidence="15" id="KW-0675">Receptor</keyword>
<dbReference type="PANTHER" id="PTHR47986:SF9">
    <property type="entry name" value="RECEPTOR-LIKE KINASE TMK4"/>
    <property type="match status" value="1"/>
</dbReference>
<evidence type="ECO:0000256" key="19">
    <source>
        <dbReference type="PROSITE-ProRule" id="PRU10141"/>
    </source>
</evidence>
<keyword evidence="7 21" id="KW-0812">Transmembrane</keyword>
<dbReference type="SMART" id="SM00220">
    <property type="entry name" value="S_TKc"/>
    <property type="match status" value="1"/>
</dbReference>
<dbReference type="GO" id="GO:0004674">
    <property type="term" value="F:protein serine/threonine kinase activity"/>
    <property type="evidence" value="ECO:0007669"/>
    <property type="project" value="UniProtKB-KW"/>
</dbReference>
<dbReference type="InterPro" id="IPR001245">
    <property type="entry name" value="Ser-Thr/Tyr_kinase_cat_dom"/>
</dbReference>
<dbReference type="InterPro" id="IPR001611">
    <property type="entry name" value="Leu-rich_rpt"/>
</dbReference>
<evidence type="ECO:0000256" key="8">
    <source>
        <dbReference type="ARBA" id="ARBA00022729"/>
    </source>
</evidence>
<evidence type="ECO:0000256" key="21">
    <source>
        <dbReference type="SAM" id="Phobius"/>
    </source>
</evidence>
<evidence type="ECO:0000256" key="22">
    <source>
        <dbReference type="SAM" id="SignalP"/>
    </source>
</evidence>
<feature type="compositionally biased region" description="Low complexity" evidence="20">
    <location>
        <begin position="897"/>
        <end position="910"/>
    </location>
</feature>
<keyword evidence="12 19" id="KW-0067">ATP-binding</keyword>
<evidence type="ECO:0000256" key="20">
    <source>
        <dbReference type="SAM" id="MobiDB-lite"/>
    </source>
</evidence>
<evidence type="ECO:0000256" key="9">
    <source>
        <dbReference type="ARBA" id="ARBA00022737"/>
    </source>
</evidence>
<dbReference type="EC" id="2.7.11.1" evidence="3"/>
<dbReference type="SUPFAM" id="SSF56112">
    <property type="entry name" value="Protein kinase-like (PK-like)"/>
    <property type="match status" value="1"/>
</dbReference>
<evidence type="ECO:0000256" key="12">
    <source>
        <dbReference type="ARBA" id="ARBA00022840"/>
    </source>
</evidence>
<dbReference type="CDD" id="cd14066">
    <property type="entry name" value="STKc_IRAK"/>
    <property type="match status" value="1"/>
</dbReference>
<evidence type="ECO:0000256" key="15">
    <source>
        <dbReference type="ARBA" id="ARBA00023170"/>
    </source>
</evidence>
<evidence type="ECO:0000256" key="2">
    <source>
        <dbReference type="ARBA" id="ARBA00008684"/>
    </source>
</evidence>
<comment type="similarity">
    <text evidence="2">Belongs to the protein kinase superfamily. Ser/Thr protein kinase family.</text>
</comment>
<dbReference type="InterPro" id="IPR008271">
    <property type="entry name" value="Ser/Thr_kinase_AS"/>
</dbReference>
<comment type="subcellular location">
    <subcellularLocation>
        <location evidence="1">Membrane</location>
        <topology evidence="1">Single-pass membrane protein</topology>
    </subcellularLocation>
</comment>
<dbReference type="PROSITE" id="PS50011">
    <property type="entry name" value="PROTEIN_KINASE_DOM"/>
    <property type="match status" value="1"/>
</dbReference>
<feature type="compositionally biased region" description="Polar residues" evidence="20">
    <location>
        <begin position="534"/>
        <end position="547"/>
    </location>
</feature>
<evidence type="ECO:0000313" key="24">
    <source>
        <dbReference type="EMBL" id="KAL3616315.1"/>
    </source>
</evidence>
<keyword evidence="14 21" id="KW-0472">Membrane</keyword>
<dbReference type="EMBL" id="JAVIJP010000092">
    <property type="protein sequence ID" value="KAL3616315.1"/>
    <property type="molecule type" value="Genomic_DNA"/>
</dbReference>
<dbReference type="Pfam" id="PF00560">
    <property type="entry name" value="LRR_1"/>
    <property type="match status" value="2"/>
</dbReference>
<dbReference type="PROSITE" id="PS51450">
    <property type="entry name" value="LRR"/>
    <property type="match status" value="1"/>
</dbReference>
<dbReference type="SMART" id="SM00369">
    <property type="entry name" value="LRR_TYP"/>
    <property type="match status" value="4"/>
</dbReference>
<keyword evidence="4" id="KW-0723">Serine/threonine-protein kinase</keyword>
<dbReference type="GO" id="GO:0051707">
    <property type="term" value="P:response to other organism"/>
    <property type="evidence" value="ECO:0007669"/>
    <property type="project" value="UniProtKB-ARBA"/>
</dbReference>
<feature type="compositionally biased region" description="Polar residues" evidence="20">
    <location>
        <begin position="911"/>
        <end position="924"/>
    </location>
</feature>
<dbReference type="PROSITE" id="PS00107">
    <property type="entry name" value="PROTEIN_KINASE_ATP"/>
    <property type="match status" value="1"/>
</dbReference>
<keyword evidence="11" id="KW-0418">Kinase</keyword>
<feature type="signal peptide" evidence="22">
    <location>
        <begin position="1"/>
        <end position="29"/>
    </location>
</feature>
<feature type="binding site" evidence="19">
    <location>
        <position position="604"/>
    </location>
    <ligand>
        <name>ATP</name>
        <dbReference type="ChEBI" id="CHEBI:30616"/>
    </ligand>
</feature>
<keyword evidence="6" id="KW-0808">Transferase</keyword>
<comment type="catalytic activity">
    <reaction evidence="17">
        <text>L-threonyl-[protein] + ATP = O-phospho-L-threonyl-[protein] + ADP + H(+)</text>
        <dbReference type="Rhea" id="RHEA:46608"/>
        <dbReference type="Rhea" id="RHEA-COMP:11060"/>
        <dbReference type="Rhea" id="RHEA-COMP:11605"/>
        <dbReference type="ChEBI" id="CHEBI:15378"/>
        <dbReference type="ChEBI" id="CHEBI:30013"/>
        <dbReference type="ChEBI" id="CHEBI:30616"/>
        <dbReference type="ChEBI" id="CHEBI:61977"/>
        <dbReference type="ChEBI" id="CHEBI:456216"/>
        <dbReference type="EC" id="2.7.11.1"/>
    </reaction>
</comment>
<dbReference type="AlphaFoldDB" id="A0ABD3BHQ1"/>
<evidence type="ECO:0000256" key="1">
    <source>
        <dbReference type="ARBA" id="ARBA00004167"/>
    </source>
</evidence>
<keyword evidence="16" id="KW-0325">Glycoprotein</keyword>
<accession>A0ABD3BHQ1</accession>
<dbReference type="InterPro" id="IPR013210">
    <property type="entry name" value="LRR_N_plant-typ"/>
</dbReference>
<dbReference type="FunFam" id="3.30.200.20:FF:000039">
    <property type="entry name" value="receptor-like protein kinase FERONIA"/>
    <property type="match status" value="1"/>
</dbReference>
<evidence type="ECO:0000256" key="18">
    <source>
        <dbReference type="ARBA" id="ARBA00048679"/>
    </source>
</evidence>
<organism evidence="24 25">
    <name type="scientific">Castilleja foliolosa</name>
    <dbReference type="NCBI Taxonomy" id="1961234"/>
    <lineage>
        <taxon>Eukaryota</taxon>
        <taxon>Viridiplantae</taxon>
        <taxon>Streptophyta</taxon>
        <taxon>Embryophyta</taxon>
        <taxon>Tracheophyta</taxon>
        <taxon>Spermatophyta</taxon>
        <taxon>Magnoliopsida</taxon>
        <taxon>eudicotyledons</taxon>
        <taxon>Gunneridae</taxon>
        <taxon>Pentapetalae</taxon>
        <taxon>asterids</taxon>
        <taxon>lamiids</taxon>
        <taxon>Lamiales</taxon>
        <taxon>Orobanchaceae</taxon>
        <taxon>Pedicularideae</taxon>
        <taxon>Castillejinae</taxon>
        <taxon>Castilleja</taxon>
    </lineage>
</organism>
<evidence type="ECO:0000256" key="7">
    <source>
        <dbReference type="ARBA" id="ARBA00022692"/>
    </source>
</evidence>
<keyword evidence="8 22" id="KW-0732">Signal</keyword>
<dbReference type="InterPro" id="IPR011009">
    <property type="entry name" value="Kinase-like_dom_sf"/>
</dbReference>
<evidence type="ECO:0000256" key="4">
    <source>
        <dbReference type="ARBA" id="ARBA00022527"/>
    </source>
</evidence>
<dbReference type="InterPro" id="IPR003591">
    <property type="entry name" value="Leu-rich_rpt_typical-subtyp"/>
</dbReference>
<dbReference type="GO" id="GO:0016020">
    <property type="term" value="C:membrane"/>
    <property type="evidence" value="ECO:0007669"/>
    <property type="project" value="UniProtKB-SubCell"/>
</dbReference>
<proteinExistence type="inferred from homology"/>
<feature type="transmembrane region" description="Helical" evidence="21">
    <location>
        <begin position="474"/>
        <end position="496"/>
    </location>
</feature>
<dbReference type="InterPro" id="IPR052422">
    <property type="entry name" value="Auxin_Ser/Thr_Kinase"/>
</dbReference>
<evidence type="ECO:0000256" key="3">
    <source>
        <dbReference type="ARBA" id="ARBA00012513"/>
    </source>
</evidence>
<feature type="region of interest" description="Disordered" evidence="20">
    <location>
        <begin position="519"/>
        <end position="554"/>
    </location>
</feature>
<evidence type="ECO:0000256" key="17">
    <source>
        <dbReference type="ARBA" id="ARBA00047899"/>
    </source>
</evidence>
<evidence type="ECO:0000256" key="10">
    <source>
        <dbReference type="ARBA" id="ARBA00022741"/>
    </source>
</evidence>
<dbReference type="Gene3D" id="1.10.510.10">
    <property type="entry name" value="Transferase(Phosphotransferase) domain 1"/>
    <property type="match status" value="1"/>
</dbReference>
<keyword evidence="13 21" id="KW-1133">Transmembrane helix</keyword>
<feature type="region of interest" description="Disordered" evidence="20">
    <location>
        <begin position="897"/>
        <end position="924"/>
    </location>
</feature>
<dbReference type="PANTHER" id="PTHR47986">
    <property type="entry name" value="OSJNBA0070M12.3 PROTEIN"/>
    <property type="match status" value="1"/>
</dbReference>
<keyword evidence="25" id="KW-1185">Reference proteome</keyword>
<dbReference type="InterPro" id="IPR017441">
    <property type="entry name" value="Protein_kinase_ATP_BS"/>
</dbReference>
<protein>
    <recommendedName>
        <fullName evidence="3">non-specific serine/threonine protein kinase</fullName>
        <ecNumber evidence="3">2.7.11.1</ecNumber>
    </recommendedName>
</protein>
<evidence type="ECO:0000256" key="16">
    <source>
        <dbReference type="ARBA" id="ARBA00023180"/>
    </source>
</evidence>
<dbReference type="PROSITE" id="PS00108">
    <property type="entry name" value="PROTEIN_KINASE_ST"/>
    <property type="match status" value="1"/>
</dbReference>
<evidence type="ECO:0000313" key="25">
    <source>
        <dbReference type="Proteomes" id="UP001632038"/>
    </source>
</evidence>
<evidence type="ECO:0000256" key="14">
    <source>
        <dbReference type="ARBA" id="ARBA00023136"/>
    </source>
</evidence>
<keyword evidence="9" id="KW-0677">Repeat</keyword>
<dbReference type="Proteomes" id="UP001632038">
    <property type="component" value="Unassembled WGS sequence"/>
</dbReference>
<dbReference type="Pfam" id="PF07714">
    <property type="entry name" value="PK_Tyr_Ser-Thr"/>
    <property type="match status" value="1"/>
</dbReference>
<evidence type="ECO:0000256" key="13">
    <source>
        <dbReference type="ARBA" id="ARBA00022989"/>
    </source>
</evidence>
<dbReference type="FunFam" id="3.80.10.10:FF:000129">
    <property type="entry name" value="Leucine-rich repeat receptor-like kinase"/>
    <property type="match status" value="1"/>
</dbReference>
<comment type="caution">
    <text evidence="24">The sequence shown here is derived from an EMBL/GenBank/DDBJ whole genome shotgun (WGS) entry which is preliminary data.</text>
</comment>
<feature type="chain" id="PRO_5044834868" description="non-specific serine/threonine protein kinase" evidence="22">
    <location>
        <begin position="30"/>
        <end position="924"/>
    </location>
</feature>
<dbReference type="GO" id="GO:0006952">
    <property type="term" value="P:defense response"/>
    <property type="evidence" value="ECO:0007669"/>
    <property type="project" value="UniProtKB-ARBA"/>
</dbReference>
<dbReference type="SUPFAM" id="SSF52058">
    <property type="entry name" value="L domain-like"/>
    <property type="match status" value="1"/>
</dbReference>
<dbReference type="Pfam" id="PF08263">
    <property type="entry name" value="LRRNT_2"/>
    <property type="match status" value="2"/>
</dbReference>
<dbReference type="InterPro" id="IPR000719">
    <property type="entry name" value="Prot_kinase_dom"/>
</dbReference>
<evidence type="ECO:0000256" key="11">
    <source>
        <dbReference type="ARBA" id="ARBA00022777"/>
    </source>
</evidence>
<dbReference type="FunFam" id="1.10.510.10:FF:000198">
    <property type="entry name" value="receptor protein kinase TMK1"/>
    <property type="match status" value="1"/>
</dbReference>
<evidence type="ECO:0000256" key="5">
    <source>
        <dbReference type="ARBA" id="ARBA00022614"/>
    </source>
</evidence>
<reference evidence="25" key="1">
    <citation type="journal article" date="2024" name="IScience">
        <title>Strigolactones Initiate the Formation of Haustorium-like Structures in Castilleja.</title>
        <authorList>
            <person name="Buerger M."/>
            <person name="Peterson D."/>
            <person name="Chory J."/>
        </authorList>
    </citation>
    <scope>NUCLEOTIDE SEQUENCE [LARGE SCALE GENOMIC DNA]</scope>
</reference>
<keyword evidence="5" id="KW-0433">Leucine-rich repeat</keyword>